<dbReference type="Proteomes" id="UP000824024">
    <property type="component" value="Unassembled WGS sequence"/>
</dbReference>
<organism evidence="1 2">
    <name type="scientific">Candidatus Eubacterium avistercoris</name>
    <dbReference type="NCBI Taxonomy" id="2838567"/>
    <lineage>
        <taxon>Bacteria</taxon>
        <taxon>Bacillati</taxon>
        <taxon>Bacillota</taxon>
        <taxon>Clostridia</taxon>
        <taxon>Eubacteriales</taxon>
        <taxon>Eubacteriaceae</taxon>
        <taxon>Eubacterium</taxon>
    </lineage>
</organism>
<dbReference type="EMBL" id="DXCH01000128">
    <property type="protein sequence ID" value="HIZ07172.1"/>
    <property type="molecule type" value="Genomic_DNA"/>
</dbReference>
<name>A0A9D2D221_9FIRM</name>
<evidence type="ECO:0000313" key="1">
    <source>
        <dbReference type="EMBL" id="HIZ07172.1"/>
    </source>
</evidence>
<proteinExistence type="predicted"/>
<feature type="non-terminal residue" evidence="1">
    <location>
        <position position="109"/>
    </location>
</feature>
<gene>
    <name evidence="1" type="ORF">IAA08_04460</name>
</gene>
<accession>A0A9D2D221</accession>
<evidence type="ECO:0000313" key="2">
    <source>
        <dbReference type="Proteomes" id="UP000824024"/>
    </source>
</evidence>
<protein>
    <submittedName>
        <fullName evidence="1">Uncharacterized protein</fullName>
    </submittedName>
</protein>
<reference evidence="1" key="2">
    <citation type="submission" date="2021-04" db="EMBL/GenBank/DDBJ databases">
        <authorList>
            <person name="Gilroy R."/>
        </authorList>
    </citation>
    <scope>NUCLEOTIDE SEQUENCE</scope>
    <source>
        <strain evidence="1">CHK192-9172</strain>
    </source>
</reference>
<comment type="caution">
    <text evidence="1">The sequence shown here is derived from an EMBL/GenBank/DDBJ whole genome shotgun (WGS) entry which is preliminary data.</text>
</comment>
<reference evidence="1" key="1">
    <citation type="journal article" date="2021" name="PeerJ">
        <title>Extensive microbial diversity within the chicken gut microbiome revealed by metagenomics and culture.</title>
        <authorList>
            <person name="Gilroy R."/>
            <person name="Ravi A."/>
            <person name="Getino M."/>
            <person name="Pursley I."/>
            <person name="Horton D.L."/>
            <person name="Alikhan N.F."/>
            <person name="Baker D."/>
            <person name="Gharbi K."/>
            <person name="Hall N."/>
            <person name="Watson M."/>
            <person name="Adriaenssens E.M."/>
            <person name="Foster-Nyarko E."/>
            <person name="Jarju S."/>
            <person name="Secka A."/>
            <person name="Antonio M."/>
            <person name="Oren A."/>
            <person name="Chaudhuri R.R."/>
            <person name="La Ragione R."/>
            <person name="Hildebrand F."/>
            <person name="Pallen M.J."/>
        </authorList>
    </citation>
    <scope>NUCLEOTIDE SEQUENCE</scope>
    <source>
        <strain evidence="1">CHK192-9172</strain>
    </source>
</reference>
<dbReference type="AlphaFoldDB" id="A0A9D2D221"/>
<sequence>MGYAAFPVHAEKNTEISSAEKIMSEEPQADDVASVTINGTTTGYADIANAFNAANGNTAAITIQQNCTLNQDVEINGGDITIYGQGYTVTSPSGTAITINGGIVGVHDF</sequence>